<accession>A0A4V6AUK3</accession>
<dbReference type="EMBL" id="CM014094">
    <property type="protein sequence ID" value="TKS86012.1"/>
    <property type="molecule type" value="Genomic_DNA"/>
</dbReference>
<organism evidence="2 3">
    <name type="scientific">Collichthys lucidus</name>
    <name type="common">Big head croaker</name>
    <name type="synonym">Sciaena lucida</name>
    <dbReference type="NCBI Taxonomy" id="240159"/>
    <lineage>
        <taxon>Eukaryota</taxon>
        <taxon>Metazoa</taxon>
        <taxon>Chordata</taxon>
        <taxon>Craniata</taxon>
        <taxon>Vertebrata</taxon>
        <taxon>Euteleostomi</taxon>
        <taxon>Actinopterygii</taxon>
        <taxon>Neopterygii</taxon>
        <taxon>Teleostei</taxon>
        <taxon>Neoteleostei</taxon>
        <taxon>Acanthomorphata</taxon>
        <taxon>Eupercaria</taxon>
        <taxon>Sciaenidae</taxon>
        <taxon>Collichthys</taxon>
    </lineage>
</organism>
<gene>
    <name evidence="2" type="ORF">D9C73_019330</name>
</gene>
<feature type="region of interest" description="Disordered" evidence="1">
    <location>
        <begin position="222"/>
        <end position="245"/>
    </location>
</feature>
<evidence type="ECO:0000313" key="3">
    <source>
        <dbReference type="Proteomes" id="UP000298787"/>
    </source>
</evidence>
<name>A0A4V6AUK3_COLLU</name>
<keyword evidence="3" id="KW-1185">Reference proteome</keyword>
<evidence type="ECO:0000313" key="2">
    <source>
        <dbReference type="EMBL" id="TKS86012.1"/>
    </source>
</evidence>
<proteinExistence type="predicted"/>
<evidence type="ECO:0000256" key="1">
    <source>
        <dbReference type="SAM" id="MobiDB-lite"/>
    </source>
</evidence>
<protein>
    <submittedName>
        <fullName evidence="2">Uncharacterized protein</fullName>
    </submittedName>
</protein>
<sequence>MWNPAFIEDELEEQISGRNNFEMVGYQPLNVPFSEELEEQISCRTNFEMVSRESLMNILIHYFETITEAQWNLLGAGTLSPDLEKTLSKMITCILNRLCKDLVYATLKTSKQREYTSQDELRALLDMFNRQIEETLPSCFAEVLNVPAEEGLKNLTYPVQQEVAQMLVCLVALTTDEKNIEDINIKTLPQMILIVATYLHEVIAKLNPRCLRLCCSPQDSRKPEAWFESDGSSLSDDDPAPNLTDSLDDVLAQQNLRSDPVERQTSCDLSYHSMGSQTPCGDVARLLQSVKDFFTRPDLTTEKTGFAAFKERSFCRFADKEFVELIKDIKSAIKLTGRIASLPPGVPGVKNEEMMDKNGSDKVRHTVKPATSVKWVQEISDSEFSIFCTDIVNRFYGHVLSCQITNLPMTGMKRTLSDSVIYRVRRLDTFYKCSPEDLYCIIENLMLKFLHALYIFWTDDNVRHQEAASELNQYRAAQTQRISPNESLMSEEENDIVPLLVTSSLANTIIAPLINTILKKPPRKMKGLVENLDISSIINRLSEALTGEISNPISVRQMKKLNKAVYKGLIKDFGSEKKILAALVSDDRSFDAAVVKQYKIQQNRPTQKNPVSRFFSALGKIAIRFMCCSGCGSDD</sequence>
<dbReference type="AlphaFoldDB" id="A0A4V6AUK3"/>
<reference evidence="2 3" key="1">
    <citation type="submission" date="2019-01" db="EMBL/GenBank/DDBJ databases">
        <title>Genome Assembly of Collichthys lucidus.</title>
        <authorList>
            <person name="Cai M."/>
            <person name="Xiao S."/>
        </authorList>
    </citation>
    <scope>NUCLEOTIDE SEQUENCE [LARGE SCALE GENOMIC DNA]</scope>
    <source>
        <strain evidence="2">JT15FE1705JMU</strain>
        <tissue evidence="2">Muscle</tissue>
    </source>
</reference>
<dbReference type="Proteomes" id="UP000298787">
    <property type="component" value="Chromosome 17"/>
</dbReference>